<dbReference type="PANTHER" id="PTHR36966:SF1">
    <property type="entry name" value="REP-ASSOCIATED TYROSINE TRANSPOSASE"/>
    <property type="match status" value="1"/>
</dbReference>
<keyword evidence="3" id="KW-1185">Reference proteome</keyword>
<dbReference type="NCBIfam" id="NF047646">
    <property type="entry name" value="REP_Tyr_transpos"/>
    <property type="match status" value="1"/>
</dbReference>
<evidence type="ECO:0000313" key="2">
    <source>
        <dbReference type="EMBL" id="GAA3927348.1"/>
    </source>
</evidence>
<name>A0ABP7MP35_9GAMM</name>
<dbReference type="Gene3D" id="3.30.70.1290">
    <property type="entry name" value="Transposase IS200-like"/>
    <property type="match status" value="1"/>
</dbReference>
<reference evidence="3" key="1">
    <citation type="journal article" date="2019" name="Int. J. Syst. Evol. Microbiol.">
        <title>The Global Catalogue of Microorganisms (GCM) 10K type strain sequencing project: providing services to taxonomists for standard genome sequencing and annotation.</title>
        <authorList>
            <consortium name="The Broad Institute Genomics Platform"/>
            <consortium name="The Broad Institute Genome Sequencing Center for Infectious Disease"/>
            <person name="Wu L."/>
            <person name="Ma J."/>
        </authorList>
    </citation>
    <scope>NUCLEOTIDE SEQUENCE [LARGE SCALE GENOMIC DNA]</scope>
    <source>
        <strain evidence="3">JCM 16916</strain>
    </source>
</reference>
<dbReference type="InterPro" id="IPR002686">
    <property type="entry name" value="Transposase_17"/>
</dbReference>
<dbReference type="InterPro" id="IPR052715">
    <property type="entry name" value="RAYT_transposase"/>
</dbReference>
<evidence type="ECO:0000313" key="3">
    <source>
        <dbReference type="Proteomes" id="UP001501727"/>
    </source>
</evidence>
<dbReference type="SMART" id="SM01321">
    <property type="entry name" value="Y1_Tnp"/>
    <property type="match status" value="1"/>
</dbReference>
<dbReference type="Proteomes" id="UP001501727">
    <property type="component" value="Unassembled WGS sequence"/>
</dbReference>
<organism evidence="2 3">
    <name type="scientific">Luteimonas lutimaris</name>
    <dbReference type="NCBI Taxonomy" id="698645"/>
    <lineage>
        <taxon>Bacteria</taxon>
        <taxon>Pseudomonadati</taxon>
        <taxon>Pseudomonadota</taxon>
        <taxon>Gammaproteobacteria</taxon>
        <taxon>Lysobacterales</taxon>
        <taxon>Lysobacteraceae</taxon>
        <taxon>Luteimonas</taxon>
    </lineage>
</organism>
<sequence>MPDYRRARATGATWFFTVNLLERHGNTLLVDEIERLRTCLQVERARRPFAILAWVVLPEHMHWLWRLPPGDSDYSTRWRRIKTDFSRGLPRSERRSKVRQSRGERGIWQRRFWEHQIRDETDLQHHTDYIHFNPVKHGLVARTADWPHSSFAAHVERGVYAPDWATAPSLKVPGDR</sequence>
<feature type="domain" description="Transposase IS200-like" evidence="1">
    <location>
        <begin position="9"/>
        <end position="133"/>
    </location>
</feature>
<protein>
    <submittedName>
        <fullName evidence="2">Transposase</fullName>
    </submittedName>
</protein>
<dbReference type="EMBL" id="BAAAZU010000014">
    <property type="protein sequence ID" value="GAA3927348.1"/>
    <property type="molecule type" value="Genomic_DNA"/>
</dbReference>
<dbReference type="InterPro" id="IPR036515">
    <property type="entry name" value="Transposase_17_sf"/>
</dbReference>
<gene>
    <name evidence="2" type="ORF">GCM10022229_21790</name>
</gene>
<proteinExistence type="predicted"/>
<dbReference type="SUPFAM" id="SSF143422">
    <property type="entry name" value="Transposase IS200-like"/>
    <property type="match status" value="1"/>
</dbReference>
<dbReference type="PANTHER" id="PTHR36966">
    <property type="entry name" value="REP-ASSOCIATED TYROSINE TRANSPOSASE"/>
    <property type="match status" value="1"/>
</dbReference>
<dbReference type="RefSeq" id="WP_344760031.1">
    <property type="nucleotide sequence ID" value="NZ_BAAAZU010000014.1"/>
</dbReference>
<accession>A0ABP7MP35</accession>
<evidence type="ECO:0000259" key="1">
    <source>
        <dbReference type="SMART" id="SM01321"/>
    </source>
</evidence>
<comment type="caution">
    <text evidence="2">The sequence shown here is derived from an EMBL/GenBank/DDBJ whole genome shotgun (WGS) entry which is preliminary data.</text>
</comment>